<accession>F0LIA1</accession>
<dbReference type="GeneID" id="10041772"/>
<dbReference type="RefSeq" id="WP_013467729.1">
    <property type="nucleotide sequence ID" value="NC_014804.1"/>
</dbReference>
<gene>
    <name evidence="1" type="ordered locus">TERMP_01456</name>
</gene>
<sequence length="223" mass="25725">MAEHGFEFIFSKMRAGETVLIEYASVSSPEILLYVMERYCRQNDIPMIIDDIADTLPEFLTRLELIGLLIKGFGSIPVIKIGGHRESGEIVGRIDIEKYSLDFQYYNPVYEKVRPSKMAYNPVLGIHKLLLINSIKEYGGGVRLLRNISRYVGNKTRIAFYFINKSLVQSKFPEFLYLFEEIATSVMQWERSGSTYKLKVIKSANDDILEKIATIEFEDIKRI</sequence>
<dbReference type="Gene3D" id="3.40.50.11570">
    <property type="entry name" value="Protein of unknown function DUF257"/>
    <property type="match status" value="1"/>
</dbReference>
<proteinExistence type="predicted"/>
<dbReference type="KEGG" id="tba:TERMP_01456"/>
<evidence type="ECO:0000313" key="1">
    <source>
        <dbReference type="EMBL" id="ADT84431.1"/>
    </source>
</evidence>
<dbReference type="AlphaFoldDB" id="F0LIA1"/>
<reference evidence="1 2" key="1">
    <citation type="journal article" date="2011" name="J. Bacteriol.">
        <title>Complete genome sequence of the hyperthermophilic, piezophilic, heterotrophic, and carboxydotrophic archaeon Thermococcus barophilus MP.</title>
        <authorList>
            <person name="Vannier P."/>
            <person name="Marteinsson V.T."/>
            <person name="Fridjonsson O.H."/>
            <person name="Oger P."/>
            <person name="Jebbar M."/>
        </authorList>
    </citation>
    <scope>NUCLEOTIDE SEQUENCE [LARGE SCALE GENOMIC DNA]</scope>
    <source>
        <strain evidence="2">DSM 11836 / MP</strain>
    </source>
</reference>
<evidence type="ECO:0008006" key="3">
    <source>
        <dbReference type="Google" id="ProtNLM"/>
    </source>
</evidence>
<dbReference type="PATRIC" id="fig|391623.17.peg.1456"/>
<keyword evidence="2" id="KW-1185">Reference proteome</keyword>
<dbReference type="EMBL" id="CP002372">
    <property type="protein sequence ID" value="ADT84431.1"/>
    <property type="molecule type" value="Genomic_DNA"/>
</dbReference>
<dbReference type="HOGENOM" id="CLU_102063_1_0_2"/>
<dbReference type="InterPro" id="IPR005489">
    <property type="entry name" value="DUF257"/>
</dbReference>
<dbReference type="Proteomes" id="UP000007478">
    <property type="component" value="Chromosome"/>
</dbReference>
<evidence type="ECO:0000313" key="2">
    <source>
        <dbReference type="Proteomes" id="UP000007478"/>
    </source>
</evidence>
<name>F0LIA1_THEBM</name>
<organism evidence="1 2">
    <name type="scientific">Thermococcus barophilus (strain DSM 11836 / MP)</name>
    <dbReference type="NCBI Taxonomy" id="391623"/>
    <lineage>
        <taxon>Archaea</taxon>
        <taxon>Methanobacteriati</taxon>
        <taxon>Methanobacteriota</taxon>
        <taxon>Thermococci</taxon>
        <taxon>Thermococcales</taxon>
        <taxon>Thermococcaceae</taxon>
        <taxon>Thermococcus</taxon>
    </lineage>
</organism>
<dbReference type="Pfam" id="PF03192">
    <property type="entry name" value="DUF257"/>
    <property type="match status" value="1"/>
</dbReference>
<protein>
    <recommendedName>
        <fullName evidence="3">KaiC-like domain-containing protein</fullName>
    </recommendedName>
</protein>
<dbReference type="eggNOG" id="arCOG03792">
    <property type="taxonomic scope" value="Archaea"/>
</dbReference>